<dbReference type="PANTHER" id="PTHR42980">
    <property type="entry name" value="2-OXOISOVALERATE DEHYDROGENASE SUBUNIT BETA-RELATED"/>
    <property type="match status" value="1"/>
</dbReference>
<dbReference type="KEGG" id="fgi:OP10G_0013"/>
<keyword evidence="8" id="KW-1185">Reference proteome</keyword>
<gene>
    <name evidence="7" type="ORF">OP10G_0013</name>
</gene>
<dbReference type="PANTHER" id="PTHR42980:SF1">
    <property type="entry name" value="2-OXOISOVALERATE DEHYDROGENASE SUBUNIT BETA, MITOCHONDRIAL"/>
    <property type="match status" value="1"/>
</dbReference>
<dbReference type="CDD" id="cd02000">
    <property type="entry name" value="TPP_E1_PDC_ADC_BCADC"/>
    <property type="match status" value="1"/>
</dbReference>
<dbReference type="Pfam" id="PF02780">
    <property type="entry name" value="Transketolase_C"/>
    <property type="match status" value="1"/>
</dbReference>
<dbReference type="EMBL" id="CP007139">
    <property type="protein sequence ID" value="AIE83381.1"/>
    <property type="molecule type" value="Genomic_DNA"/>
</dbReference>
<keyword evidence="3" id="KW-0560">Oxidoreductase</keyword>
<dbReference type="GO" id="GO:0009083">
    <property type="term" value="P:branched-chain amino acid catabolic process"/>
    <property type="evidence" value="ECO:0007669"/>
    <property type="project" value="TreeGrafter"/>
</dbReference>
<dbReference type="InterPro" id="IPR005475">
    <property type="entry name" value="Transketolase-like_Pyr-bd"/>
</dbReference>
<dbReference type="SUPFAM" id="SSF52518">
    <property type="entry name" value="Thiamin diphosphate-binding fold (THDP-binding)"/>
    <property type="match status" value="2"/>
</dbReference>
<dbReference type="InterPro" id="IPR033248">
    <property type="entry name" value="Transketolase_C"/>
</dbReference>
<dbReference type="Pfam" id="PF00676">
    <property type="entry name" value="E1_dh"/>
    <property type="match status" value="1"/>
</dbReference>
<evidence type="ECO:0000256" key="5">
    <source>
        <dbReference type="ARBA" id="ARBA00051911"/>
    </source>
</evidence>
<dbReference type="eggNOG" id="COG0022">
    <property type="taxonomic scope" value="Bacteria"/>
</dbReference>
<dbReference type="InterPro" id="IPR029061">
    <property type="entry name" value="THDP-binding"/>
</dbReference>
<protein>
    <recommendedName>
        <fullName evidence="2">3-methyl-2-oxobutanoate dehydrogenase (2-methylpropanoyl-transferring)</fullName>
        <ecNumber evidence="2">1.2.4.4</ecNumber>
    </recommendedName>
</protein>
<dbReference type="Gene3D" id="3.40.50.920">
    <property type="match status" value="1"/>
</dbReference>
<dbReference type="Proteomes" id="UP000027982">
    <property type="component" value="Chromosome"/>
</dbReference>
<dbReference type="SUPFAM" id="SSF52922">
    <property type="entry name" value="TK C-terminal domain-like"/>
    <property type="match status" value="1"/>
</dbReference>
<dbReference type="InterPro" id="IPR001017">
    <property type="entry name" value="DH_E1"/>
</dbReference>
<dbReference type="HOGENOM" id="CLU_012907_2_1_0"/>
<evidence type="ECO:0000256" key="1">
    <source>
        <dbReference type="ARBA" id="ARBA00001964"/>
    </source>
</evidence>
<evidence type="ECO:0000313" key="8">
    <source>
        <dbReference type="Proteomes" id="UP000027982"/>
    </source>
</evidence>
<dbReference type="eggNOG" id="COG1071">
    <property type="taxonomic scope" value="Bacteria"/>
</dbReference>
<accession>A0A068NIM4</accession>
<evidence type="ECO:0000256" key="3">
    <source>
        <dbReference type="ARBA" id="ARBA00023002"/>
    </source>
</evidence>
<sequence length="665" mass="73786">MLPDSTTNPGIAMSTISENRAYSKLDFLRLMLLSREGDRREGILLRQSKGWFQVSGMGHEALGVLAYLLREDDYIFPYYRDRALMLARGLPNYDLALAYFAKRESSSGGRQMPGHYSSREHNVFSVCTPTGGGLLPACGTAWTMKLAGKDSVCLATIGDAASRQGEFFEAVAFAIQEKLPVIILVEDNKYGISTPTEKFLPFHLGMIDESAYVKVDARYPDKMYEVGKAAVERARRGDGPTLIWGDLDRLSSHTSSDDHRVYRQLDEIDAMSLRDPIRLLAEELIATGELDEATWKRLQEETAQIVDQDYLRAETEADPRPEDVLLENFGDDPAREAPPLAGDQRMTMVSAINQTFRKALENDPTVVFFGEDIEDPKGGVFGLTKGLSENFPNQVFNSPLAEATIMGVAVGMGAYGYKPVFELQFVDFFAPGWNQITANMSTLRWRSFGGWKCPCVIYAPYGAYLPGGSLWHSQSNEAYLAHTPGIKVAIPSTPEDAAGLFWTAIQGDDPHFILIPKHIFRKQMQVGTVEAIPFGKAKIVREGADVTLVTWGNCLELAQEAADSGIADIEIIDLRSIVPCDYEAIANSVEKTGRLVVVHEDNRTAGFGQTVVTEILSRPEWFNHFLSPPQLVAREDVHIGYNPIYEYAALPDINQVLDAIRVVME</sequence>
<comment type="cofactor">
    <cofactor evidence="1">
        <name>thiamine diphosphate</name>
        <dbReference type="ChEBI" id="CHEBI:58937"/>
    </cofactor>
</comment>
<proteinExistence type="predicted"/>
<organism evidence="7 8">
    <name type="scientific">Fimbriimonas ginsengisoli Gsoil 348</name>
    <dbReference type="NCBI Taxonomy" id="661478"/>
    <lineage>
        <taxon>Bacteria</taxon>
        <taxon>Bacillati</taxon>
        <taxon>Armatimonadota</taxon>
        <taxon>Fimbriimonadia</taxon>
        <taxon>Fimbriimonadales</taxon>
        <taxon>Fimbriimonadaceae</taxon>
        <taxon>Fimbriimonas</taxon>
    </lineage>
</organism>
<dbReference type="GO" id="GO:0007584">
    <property type="term" value="P:response to nutrient"/>
    <property type="evidence" value="ECO:0007669"/>
    <property type="project" value="TreeGrafter"/>
</dbReference>
<feature type="domain" description="Transketolase-like pyrimidine-binding" evidence="6">
    <location>
        <begin position="346"/>
        <end position="522"/>
    </location>
</feature>
<evidence type="ECO:0000259" key="6">
    <source>
        <dbReference type="SMART" id="SM00861"/>
    </source>
</evidence>
<comment type="catalytic activity">
    <reaction evidence="5">
        <text>N(6)-[(R)-lipoyl]-L-lysyl-[protein] + 2-oxoglutarate + H(+) = N(6)-[(R)-S(8)-succinyldihydrolipoyl]-L-lysyl-[protein] + CO2</text>
        <dbReference type="Rhea" id="RHEA:12188"/>
        <dbReference type="Rhea" id="RHEA-COMP:10474"/>
        <dbReference type="Rhea" id="RHEA-COMP:20092"/>
        <dbReference type="ChEBI" id="CHEBI:15378"/>
        <dbReference type="ChEBI" id="CHEBI:16526"/>
        <dbReference type="ChEBI" id="CHEBI:16810"/>
        <dbReference type="ChEBI" id="CHEBI:83099"/>
        <dbReference type="ChEBI" id="CHEBI:83120"/>
        <dbReference type="EC" id="1.2.4.2"/>
    </reaction>
</comment>
<dbReference type="SMART" id="SM00861">
    <property type="entry name" value="Transket_pyr"/>
    <property type="match status" value="1"/>
</dbReference>
<dbReference type="AlphaFoldDB" id="A0A068NIM4"/>
<evidence type="ECO:0000256" key="4">
    <source>
        <dbReference type="ARBA" id="ARBA00023052"/>
    </source>
</evidence>
<dbReference type="STRING" id="661478.OP10G_0013"/>
<dbReference type="EC" id="1.2.4.4" evidence="2"/>
<dbReference type="Gene3D" id="3.40.50.970">
    <property type="match status" value="2"/>
</dbReference>
<dbReference type="GO" id="GO:0004591">
    <property type="term" value="F:oxoglutarate dehydrogenase (succinyl-transferring) activity"/>
    <property type="evidence" value="ECO:0007669"/>
    <property type="project" value="UniProtKB-EC"/>
</dbReference>
<keyword evidence="4" id="KW-0786">Thiamine pyrophosphate</keyword>
<evidence type="ECO:0000313" key="7">
    <source>
        <dbReference type="EMBL" id="AIE83381.1"/>
    </source>
</evidence>
<dbReference type="Pfam" id="PF02779">
    <property type="entry name" value="Transket_pyr"/>
    <property type="match status" value="1"/>
</dbReference>
<dbReference type="RefSeq" id="WP_025227937.1">
    <property type="nucleotide sequence ID" value="NZ_CP007139.1"/>
</dbReference>
<reference evidence="7 8" key="1">
    <citation type="journal article" date="2014" name="PLoS ONE">
        <title>The first complete genome sequence of the class fimbriimonadia in the phylum armatimonadetes.</title>
        <authorList>
            <person name="Hu Z.Y."/>
            <person name="Wang Y.Z."/>
            <person name="Im W.T."/>
            <person name="Wang S.Y."/>
            <person name="Zhao G.P."/>
            <person name="Zheng H.J."/>
            <person name="Quan Z.X."/>
        </authorList>
    </citation>
    <scope>NUCLEOTIDE SEQUENCE [LARGE SCALE GENOMIC DNA]</scope>
    <source>
        <strain evidence="7">Gsoil 348</strain>
    </source>
</reference>
<dbReference type="GO" id="GO:0003863">
    <property type="term" value="F:branched-chain 2-oxo acid dehydrogenase activity"/>
    <property type="evidence" value="ECO:0007669"/>
    <property type="project" value="UniProtKB-EC"/>
</dbReference>
<name>A0A068NIM4_FIMGI</name>
<dbReference type="InterPro" id="IPR009014">
    <property type="entry name" value="Transketo_C/PFOR_II"/>
</dbReference>
<evidence type="ECO:0000256" key="2">
    <source>
        <dbReference type="ARBA" id="ARBA00012277"/>
    </source>
</evidence>